<gene>
    <name evidence="1" type="ORF">MAR_034595</name>
</gene>
<name>A0ABY7EKI3_MYAAR</name>
<evidence type="ECO:0000313" key="1">
    <source>
        <dbReference type="EMBL" id="WAR09519.1"/>
    </source>
</evidence>
<accession>A0ABY7EKI3</accession>
<protein>
    <submittedName>
        <fullName evidence="1">Uncharacterized protein</fullName>
    </submittedName>
</protein>
<proteinExistence type="predicted"/>
<dbReference type="EMBL" id="CP111018">
    <property type="protein sequence ID" value="WAR09519.1"/>
    <property type="molecule type" value="Genomic_DNA"/>
</dbReference>
<reference evidence="1" key="1">
    <citation type="submission" date="2022-11" db="EMBL/GenBank/DDBJ databases">
        <title>Centuries of genome instability and evolution in soft-shell clam transmissible cancer (bioRxiv).</title>
        <authorList>
            <person name="Hart S.F.M."/>
            <person name="Yonemitsu M.A."/>
            <person name="Giersch R.M."/>
            <person name="Beal B.F."/>
            <person name="Arriagada G."/>
            <person name="Davis B.W."/>
            <person name="Ostrander E.A."/>
            <person name="Goff S.P."/>
            <person name="Metzger M.J."/>
        </authorList>
    </citation>
    <scope>NUCLEOTIDE SEQUENCE</scope>
    <source>
        <strain evidence="1">MELC-2E11</strain>
        <tissue evidence="1">Siphon/mantle</tissue>
    </source>
</reference>
<evidence type="ECO:0000313" key="2">
    <source>
        <dbReference type="Proteomes" id="UP001164746"/>
    </source>
</evidence>
<keyword evidence="2" id="KW-1185">Reference proteome</keyword>
<dbReference type="Proteomes" id="UP001164746">
    <property type="component" value="Chromosome 7"/>
</dbReference>
<sequence length="214" mass="24585">MVTLGLSVVTDDHATFHISIDIGSLDLNFHVTQCTLVASTLEVQELFRHFLEKEIHWVWNMCWDETRHPFETIKLLELTSKEYFKALFVVVLFLIIRQKASSLLSPFNFPSCPSAMALMIEFSDLSPKSWISFLFDSSLNKKVENQNVAYTSTVCFISQFLDREGNTFSSTWTPRQCLQSLNWCIGTSFSSTRFCSHSFNMCYGIPPGKSQKFE</sequence>
<organism evidence="1 2">
    <name type="scientific">Mya arenaria</name>
    <name type="common">Soft-shell clam</name>
    <dbReference type="NCBI Taxonomy" id="6604"/>
    <lineage>
        <taxon>Eukaryota</taxon>
        <taxon>Metazoa</taxon>
        <taxon>Spiralia</taxon>
        <taxon>Lophotrochozoa</taxon>
        <taxon>Mollusca</taxon>
        <taxon>Bivalvia</taxon>
        <taxon>Autobranchia</taxon>
        <taxon>Heteroconchia</taxon>
        <taxon>Euheterodonta</taxon>
        <taxon>Imparidentia</taxon>
        <taxon>Neoheterodontei</taxon>
        <taxon>Myida</taxon>
        <taxon>Myoidea</taxon>
        <taxon>Myidae</taxon>
        <taxon>Mya</taxon>
    </lineage>
</organism>